<organism evidence="1 2">
    <name type="scientific">Lysinibacillus parviboronicapiens</name>
    <dbReference type="NCBI Taxonomy" id="436516"/>
    <lineage>
        <taxon>Bacteria</taxon>
        <taxon>Bacillati</taxon>
        <taxon>Bacillota</taxon>
        <taxon>Bacilli</taxon>
        <taxon>Bacillales</taxon>
        <taxon>Bacillaceae</taxon>
        <taxon>Lysinibacillus</taxon>
    </lineage>
</organism>
<protein>
    <submittedName>
        <fullName evidence="1">Uncharacterized protein</fullName>
    </submittedName>
</protein>
<dbReference type="EMBL" id="JBEPSB010000014">
    <property type="protein sequence ID" value="MET4561781.1"/>
    <property type="molecule type" value="Genomic_DNA"/>
</dbReference>
<evidence type="ECO:0000313" key="1">
    <source>
        <dbReference type="EMBL" id="MET4561781.1"/>
    </source>
</evidence>
<comment type="caution">
    <text evidence="1">The sequence shown here is derived from an EMBL/GenBank/DDBJ whole genome shotgun (WGS) entry which is preliminary data.</text>
</comment>
<accession>A0ABV2PLG7</accession>
<reference evidence="1 2" key="1">
    <citation type="submission" date="2024-06" db="EMBL/GenBank/DDBJ databases">
        <title>Sorghum-associated microbial communities from plants grown in Nebraska, USA.</title>
        <authorList>
            <person name="Schachtman D."/>
        </authorList>
    </citation>
    <scope>NUCLEOTIDE SEQUENCE [LARGE SCALE GENOMIC DNA]</scope>
    <source>
        <strain evidence="1 2">736</strain>
    </source>
</reference>
<name>A0ABV2PLG7_9BACI</name>
<evidence type="ECO:0000313" key="2">
    <source>
        <dbReference type="Proteomes" id="UP001549363"/>
    </source>
</evidence>
<gene>
    <name evidence="1" type="ORF">ABIA69_002951</name>
</gene>
<sequence length="74" mass="8640">MSENITNIIIGITNTIIWGEFMGKAVSNDFLFSYQKLQHERLIDRKEEYLEVLEKTKVEGEILEFDSIIEEASE</sequence>
<keyword evidence="2" id="KW-1185">Reference proteome</keyword>
<dbReference type="Proteomes" id="UP001549363">
    <property type="component" value="Unassembled WGS sequence"/>
</dbReference>
<proteinExistence type="predicted"/>